<evidence type="ECO:0000256" key="3">
    <source>
        <dbReference type="SAM" id="Phobius"/>
    </source>
</evidence>
<feature type="transmembrane region" description="Helical" evidence="3">
    <location>
        <begin position="1309"/>
        <end position="1331"/>
    </location>
</feature>
<dbReference type="Pfam" id="PF14478">
    <property type="entry name" value="DUF4430"/>
    <property type="match status" value="1"/>
</dbReference>
<dbReference type="InterPro" id="IPR018391">
    <property type="entry name" value="PQQ_b-propeller_rpt"/>
</dbReference>
<dbReference type="EMBL" id="JAQSVD010000013">
    <property type="protein sequence ID" value="MDE1472266.1"/>
    <property type="molecule type" value="Genomic_DNA"/>
</dbReference>
<feature type="domain" description="BIG2" evidence="4">
    <location>
        <begin position="352"/>
        <end position="430"/>
    </location>
</feature>
<keyword evidence="3" id="KW-1133">Transmembrane helix</keyword>
<feature type="domain" description="BIG2" evidence="4">
    <location>
        <begin position="728"/>
        <end position="810"/>
    </location>
</feature>
<dbReference type="InterPro" id="IPR003343">
    <property type="entry name" value="Big_2"/>
</dbReference>
<dbReference type="InterPro" id="IPR015943">
    <property type="entry name" value="WD40/YVTN_repeat-like_dom_sf"/>
</dbReference>
<reference evidence="5 6" key="1">
    <citation type="submission" date="2023-02" db="EMBL/GenBank/DDBJ databases">
        <title>Comparative genome analysis of Eubacterium limosum species.</title>
        <authorList>
            <person name="Bak J.E."/>
        </authorList>
    </citation>
    <scope>NUCLEOTIDE SEQUENCE [LARGE SCALE GENOMIC DNA]</scope>
    <source>
        <strain evidence="5 6">KGMB01548</strain>
    </source>
</reference>
<dbReference type="Gene3D" id="2.130.10.10">
    <property type="entry name" value="YVTN repeat-like/Quinoprotein amine dehydrogenase"/>
    <property type="match status" value="1"/>
</dbReference>
<dbReference type="SUPFAM" id="SSF50998">
    <property type="entry name" value="Quinoprotein alcohol dehydrogenase-like"/>
    <property type="match status" value="1"/>
</dbReference>
<dbReference type="SUPFAM" id="SSF49373">
    <property type="entry name" value="Invasin/intimin cell-adhesion fragments"/>
    <property type="match status" value="3"/>
</dbReference>
<evidence type="ECO:0000313" key="5">
    <source>
        <dbReference type="EMBL" id="MDE1472266.1"/>
    </source>
</evidence>
<organism evidence="5 6">
    <name type="scientific">Eubacterium limosum</name>
    <dbReference type="NCBI Taxonomy" id="1736"/>
    <lineage>
        <taxon>Bacteria</taxon>
        <taxon>Bacillati</taxon>
        <taxon>Bacillota</taxon>
        <taxon>Clostridia</taxon>
        <taxon>Eubacteriales</taxon>
        <taxon>Eubacteriaceae</taxon>
        <taxon>Eubacterium</taxon>
    </lineage>
</organism>
<keyword evidence="3" id="KW-0812">Transmembrane</keyword>
<dbReference type="InterPro" id="IPR011047">
    <property type="entry name" value="Quinoprotein_ADH-like_sf"/>
</dbReference>
<dbReference type="InterPro" id="IPR008964">
    <property type="entry name" value="Invasin/intimin_cell_adhesion"/>
</dbReference>
<dbReference type="PANTHER" id="PTHR34512">
    <property type="entry name" value="CELL SURFACE PROTEIN"/>
    <property type="match status" value="1"/>
</dbReference>
<dbReference type="InterPro" id="IPR027954">
    <property type="entry name" value="Transcobalamin-like_C"/>
</dbReference>
<gene>
    <name evidence="5" type="ORF">PTZ04_18585</name>
</gene>
<name>A0ABT5UWP6_EUBLI</name>
<feature type="region of interest" description="Disordered" evidence="2">
    <location>
        <begin position="1250"/>
        <end position="1274"/>
    </location>
</feature>
<dbReference type="Pfam" id="PF13360">
    <property type="entry name" value="PQQ_2"/>
    <property type="match status" value="1"/>
</dbReference>
<evidence type="ECO:0000313" key="6">
    <source>
        <dbReference type="Proteomes" id="UP001215087"/>
    </source>
</evidence>
<proteinExistence type="predicted"/>
<feature type="compositionally biased region" description="Polar residues" evidence="2">
    <location>
        <begin position="1256"/>
        <end position="1270"/>
    </location>
</feature>
<dbReference type="SMART" id="SM00564">
    <property type="entry name" value="PQQ"/>
    <property type="match status" value="4"/>
</dbReference>
<dbReference type="InterPro" id="IPR002372">
    <property type="entry name" value="PQQ_rpt_dom"/>
</dbReference>
<dbReference type="Proteomes" id="UP001215087">
    <property type="component" value="Unassembled WGS sequence"/>
</dbReference>
<sequence>MPLKKVNGRKFMECIKRRISELFILVVIIFTIFGFGAATSVQAQEAGTVAVSVERFTLGQGYFIEPEIVSFHAGETVKDLLDQILGGSDNYYVKESSGFNFYLSGIKNADSGELNIPYYIQEASGFTITNEVNSGNSRFPDLCEFAYGENAGWMYSVNNTFPQTSMQNYVLKDGDVVRFQFTLWGIGKDIGDAGSGTTPIKIANRDALTNRIAQIKNSDNFDGLLSKGHIQEAYDNAMRILIDLSQSQSRVDQALEYLNQSVDAQSLTGISLDQEKMTLNYDDVANLSVRFEPQGIHMDYGIRWNSSDEDVAYVDNGTVYALGIGTATVTATLGDFSASCEITVKEDGTDVPLQGIMLNPSELSLKKGNTGNAKINYNPNDTTDDKTAIWSSSNSQIASVDQNGLITAISKGESVITAQVGNFTATCKVTVTEDDPVDPPDITDEDIAIAKEVVRLASILNTNDNPTLDEVKVVEDSYKSLTAAQLSILTETQAANIKLAINAGYSKVLTKTVEKTESAMQVVQETIKNGNEINDTALFELVQVEKELNAVGEYKDFLTQDQKKYQDIKDALDDLTEELRVINHTLQGVTVNGASLSLPWTVKVEAEERPASSEQQQALESDKRYFEPTILSQFEIRLKDFSAAESADNIPEYGTDGKKFRVYLPAKDYQEPAIGEHEQLTLLQDGAYIGFTDDKGRALVTYDAKSNRFSFATENLSVFTIVSDHRIAIESFTLSDTERTLFLDQSNPAFQISVLSYLPYDTTDKKDLKYLSSNPAVASVDKNGIVTGREKGTAVITAEIRGVQRQCQVTVKQNQFVDLDSFWPTFRQDNDNMAIVDTALPNAGSNLTEKWINRDINTGSAQMTAGTPMVIDNYVYVPTQNNKLYKLDKNTGAIIKEANLSGKIGFFSYATYGDGMIFVPEEGGVIEVFNADTLDSLWRTESFGGQSNCQLTYADGFIYSGTWNGSTEKGVFFCVDTTKNGEIYQTNGVRRARWVSDDDGGYYWSGATVVGDAVIFGGDSGQLQSRNKSTGAMISQMQAYGKIRSCIAYDAGTSAVYFTSGEGEFNTASNEGKCYKVGVTQSGQFTGMQMVDLPSASTTTPVVYNGRVYVSTGKGFLDETVIDQGNGNRGKLSVIDANGMSIIYNIEIGGSSKASPLLTTAYSNDGQQSVYLYITVNNHDGAIVRIKDWAGNTTAQAEVIYRAESDEQEYVTASLNCDADGTIYYRNDKGHLMALTGTSEAVRGAAPVEGVGRRQSGGNHDASNQTTSTKKAGAVQADEEFKPWQFDGSMLPYSKTVSKTPQVDNIKKASIILALTAVGMAVIYIGGTALWPKLGNKL</sequence>
<comment type="caution">
    <text evidence="5">The sequence shown here is derived from an EMBL/GenBank/DDBJ whole genome shotgun (WGS) entry which is preliminary data.</text>
</comment>
<evidence type="ECO:0000256" key="2">
    <source>
        <dbReference type="SAM" id="MobiDB-lite"/>
    </source>
</evidence>
<feature type="domain" description="BIG2" evidence="4">
    <location>
        <begin position="266"/>
        <end position="341"/>
    </location>
</feature>
<dbReference type="Gene3D" id="2.60.40.1080">
    <property type="match status" value="3"/>
</dbReference>
<keyword evidence="6" id="KW-1185">Reference proteome</keyword>
<dbReference type="SMART" id="SM00635">
    <property type="entry name" value="BID_2"/>
    <property type="match status" value="3"/>
</dbReference>
<dbReference type="RefSeq" id="WP_227208755.1">
    <property type="nucleotide sequence ID" value="NZ_JAJCLO010000014.1"/>
</dbReference>
<dbReference type="PANTHER" id="PTHR34512:SF30">
    <property type="entry name" value="OUTER MEMBRANE PROTEIN ASSEMBLY FACTOR BAMB"/>
    <property type="match status" value="1"/>
</dbReference>
<keyword evidence="1" id="KW-0175">Coiled coil</keyword>
<evidence type="ECO:0000256" key="1">
    <source>
        <dbReference type="SAM" id="Coils"/>
    </source>
</evidence>
<feature type="coiled-coil region" evidence="1">
    <location>
        <begin position="558"/>
        <end position="585"/>
    </location>
</feature>
<dbReference type="Pfam" id="PF02368">
    <property type="entry name" value="Big_2"/>
    <property type="match status" value="3"/>
</dbReference>
<accession>A0ABT5UWP6</accession>
<evidence type="ECO:0000259" key="4">
    <source>
        <dbReference type="SMART" id="SM00635"/>
    </source>
</evidence>
<protein>
    <submittedName>
        <fullName evidence="5">Ig-like domain-containing protein</fullName>
    </submittedName>
</protein>
<keyword evidence="3" id="KW-0472">Membrane</keyword>